<dbReference type="RefSeq" id="XP_019303631.2">
    <property type="nucleotide sequence ID" value="XM_019448086.2"/>
</dbReference>
<feature type="compositionally biased region" description="Low complexity" evidence="1">
    <location>
        <begin position="57"/>
        <end position="76"/>
    </location>
</feature>
<name>A0A9V1FIR7_PANPR</name>
<accession>A0A9V1FIR7</accession>
<dbReference type="GeneID" id="109266234"/>
<sequence length="136" mass="14753">MVRGGHTPVGWVRGGDSGPAKLGRAALCFSGPGHAKNLRTNLWLCEQSPSDRETGRPRSAGSPAARPASWPPSSGRMSRDQASWKNDLSNRHVIASTQTKEGLKLVMISGDVIYFQNSVVSTILTLDIYQRAYTQD</sequence>
<keyword evidence="2" id="KW-1185">Reference proteome</keyword>
<dbReference type="Proteomes" id="UP001165780">
    <property type="component" value="Unplaced"/>
</dbReference>
<evidence type="ECO:0000256" key="1">
    <source>
        <dbReference type="SAM" id="MobiDB-lite"/>
    </source>
</evidence>
<feature type="region of interest" description="Disordered" evidence="1">
    <location>
        <begin position="46"/>
        <end position="87"/>
    </location>
</feature>
<dbReference type="AlphaFoldDB" id="A0A9V1FIR7"/>
<dbReference type="KEGG" id="ppad:109266234"/>
<organism evidence="2 3">
    <name type="scientific">Panthera pardus</name>
    <name type="common">Leopard</name>
    <name type="synonym">Felis pardus</name>
    <dbReference type="NCBI Taxonomy" id="9691"/>
    <lineage>
        <taxon>Eukaryota</taxon>
        <taxon>Metazoa</taxon>
        <taxon>Chordata</taxon>
        <taxon>Craniata</taxon>
        <taxon>Vertebrata</taxon>
        <taxon>Euteleostomi</taxon>
        <taxon>Mammalia</taxon>
        <taxon>Eutheria</taxon>
        <taxon>Laurasiatheria</taxon>
        <taxon>Carnivora</taxon>
        <taxon>Feliformia</taxon>
        <taxon>Felidae</taxon>
        <taxon>Pantherinae</taxon>
        <taxon>Panthera</taxon>
    </lineage>
</organism>
<reference evidence="3" key="1">
    <citation type="submission" date="2025-08" db="UniProtKB">
        <authorList>
            <consortium name="RefSeq"/>
        </authorList>
    </citation>
    <scope>IDENTIFICATION</scope>
    <source>
        <tissue evidence="3">Whole blood</tissue>
    </source>
</reference>
<evidence type="ECO:0000313" key="2">
    <source>
        <dbReference type="Proteomes" id="UP001165780"/>
    </source>
</evidence>
<protein>
    <submittedName>
        <fullName evidence="3">Protein mono-ADP-ribosyltransferase PARP15-like</fullName>
    </submittedName>
</protein>
<gene>
    <name evidence="3" type="primary">LOC109266234</name>
</gene>
<evidence type="ECO:0000313" key="3">
    <source>
        <dbReference type="RefSeq" id="XP_019303631.2"/>
    </source>
</evidence>
<proteinExistence type="predicted"/>